<dbReference type="EMBL" id="CYHH01000003">
    <property type="protein sequence ID" value="CUB06491.1"/>
    <property type="molecule type" value="Genomic_DNA"/>
</dbReference>
<dbReference type="AlphaFoldDB" id="A0A0K6ITP8"/>
<dbReference type="Proteomes" id="UP000182108">
    <property type="component" value="Unassembled WGS sequence"/>
</dbReference>
<evidence type="ECO:0000313" key="2">
    <source>
        <dbReference type="Proteomes" id="UP000182108"/>
    </source>
</evidence>
<organism evidence="1 2">
    <name type="scientific">Tepidiphilus thermophilus</name>
    <dbReference type="NCBI Taxonomy" id="876478"/>
    <lineage>
        <taxon>Bacteria</taxon>
        <taxon>Pseudomonadati</taxon>
        <taxon>Pseudomonadota</taxon>
        <taxon>Hydrogenophilia</taxon>
        <taxon>Hydrogenophilales</taxon>
        <taxon>Hydrogenophilaceae</taxon>
        <taxon>Tepidiphilus</taxon>
    </lineage>
</organism>
<dbReference type="OrthoDB" id="9179880at2"/>
<dbReference type="PANTHER" id="PTHR35841">
    <property type="entry name" value="PHOSPHONATES-BINDING PERIPLASMIC PROTEIN"/>
    <property type="match status" value="1"/>
</dbReference>
<dbReference type="Pfam" id="PF12974">
    <property type="entry name" value="Phosphonate-bd"/>
    <property type="match status" value="1"/>
</dbReference>
<dbReference type="PANTHER" id="PTHR35841:SF1">
    <property type="entry name" value="PHOSPHONATES-BINDING PERIPLASMIC PROTEIN"/>
    <property type="match status" value="1"/>
</dbReference>
<sequence>MESRTNLSRRRWMQSLMGLAIGGIAGVRAAEEAQPLRFGIQPFRTAEVLLTLHKGLLDTLAQALGRPLRFSTRPTYDAYTKALLAGEFDLAIMPPHVAVWLASRGDWELEAKYEVRLAALLVGRDAAPAPEAEALRGRRIALGDPDSIVSLVARETLDRLGLVPQRDFTLVLTASHGASMQVLANGSVDYAIVANTVYGQFRARYPSLQAVPFGLDVPHLMAAARRALPEALRTRFRAALLSFHETEAGRRFFADTGYRRFVPITEADFAEMAPFLPALDRRYASPPELSR</sequence>
<evidence type="ECO:0000313" key="1">
    <source>
        <dbReference type="EMBL" id="CUB06491.1"/>
    </source>
</evidence>
<protein>
    <submittedName>
        <fullName evidence="1">ABC-type phosphate/phosphonate transport system, periplasmic component</fullName>
    </submittedName>
</protein>
<proteinExistence type="predicted"/>
<accession>A0A0K6ITP8</accession>
<dbReference type="Gene3D" id="3.40.190.10">
    <property type="entry name" value="Periplasmic binding protein-like II"/>
    <property type="match status" value="2"/>
</dbReference>
<keyword evidence="2" id="KW-1185">Reference proteome</keyword>
<dbReference type="SUPFAM" id="SSF53850">
    <property type="entry name" value="Periplasmic binding protein-like II"/>
    <property type="match status" value="1"/>
</dbReference>
<reference evidence="2" key="1">
    <citation type="submission" date="2015-08" db="EMBL/GenBank/DDBJ databases">
        <authorList>
            <person name="Babu N.S."/>
            <person name="Beckwith C.J."/>
            <person name="Beseler K.G."/>
            <person name="Brison A."/>
            <person name="Carone J.V."/>
            <person name="Caskin T.P."/>
            <person name="Diamond M."/>
            <person name="Durham M.E."/>
            <person name="Foxe J.M."/>
            <person name="Go M."/>
            <person name="Henderson B.A."/>
            <person name="Jones I.B."/>
            <person name="McGettigan J.A."/>
            <person name="Micheletti S.J."/>
            <person name="Nasrallah M.E."/>
            <person name="Ortiz D."/>
            <person name="Piller C.R."/>
            <person name="Privatt S.R."/>
            <person name="Schneider S.L."/>
            <person name="Sharp S."/>
            <person name="Smith T.C."/>
            <person name="Stanton J.D."/>
            <person name="Ullery H.E."/>
            <person name="Wilson R.J."/>
            <person name="Serrano M.G."/>
            <person name="Buck G."/>
            <person name="Lee V."/>
            <person name="Wang Y."/>
            <person name="Carvalho R."/>
            <person name="Voegtly L."/>
            <person name="Shi R."/>
            <person name="Duckworth R."/>
            <person name="Johnson A."/>
            <person name="Loviza R."/>
            <person name="Walstead R."/>
            <person name="Shah Z."/>
            <person name="Kiflezghi M."/>
            <person name="Wade K."/>
            <person name="Ball S.L."/>
            <person name="Bradley K.W."/>
            <person name="Asai D.J."/>
            <person name="Bowman C.A."/>
            <person name="Russell D.A."/>
            <person name="Pope W.H."/>
            <person name="Jacobs-Sera D."/>
            <person name="Hendrix R.W."/>
            <person name="Hatfull G.F."/>
        </authorList>
    </citation>
    <scope>NUCLEOTIDE SEQUENCE [LARGE SCALE GENOMIC DNA]</scope>
    <source>
        <strain evidence="2">JCM 19170</strain>
    </source>
</reference>
<dbReference type="RefSeq" id="WP_082438365.1">
    <property type="nucleotide sequence ID" value="NZ_CYHH01000003.1"/>
</dbReference>
<name>A0A0K6ITP8_9PROT</name>
<gene>
    <name evidence="1" type="ORF">Ga0061068_103170</name>
</gene>